<evidence type="ECO:0000256" key="4">
    <source>
        <dbReference type="ARBA" id="ARBA00022553"/>
    </source>
</evidence>
<keyword evidence="9 11" id="KW-0472">Membrane</keyword>
<dbReference type="InterPro" id="IPR036890">
    <property type="entry name" value="HATPase_C_sf"/>
</dbReference>
<dbReference type="Proteomes" id="UP001500392">
    <property type="component" value="Unassembled WGS sequence"/>
</dbReference>
<comment type="caution">
    <text evidence="13">The sequence shown here is derived from an EMBL/GenBank/DDBJ whole genome shotgun (WGS) entry which is preliminary data.</text>
</comment>
<feature type="compositionally biased region" description="Pro residues" evidence="10">
    <location>
        <begin position="101"/>
        <end position="114"/>
    </location>
</feature>
<dbReference type="PRINTS" id="PR00344">
    <property type="entry name" value="BCTRLSENSOR"/>
</dbReference>
<dbReference type="InterPro" id="IPR004358">
    <property type="entry name" value="Sig_transdc_His_kin-like_C"/>
</dbReference>
<evidence type="ECO:0000259" key="12">
    <source>
        <dbReference type="PROSITE" id="PS50109"/>
    </source>
</evidence>
<dbReference type="EMBL" id="BAABDM010000003">
    <property type="protein sequence ID" value="GAA4096717.1"/>
    <property type="molecule type" value="Genomic_DNA"/>
</dbReference>
<feature type="compositionally biased region" description="Pro residues" evidence="10">
    <location>
        <begin position="84"/>
        <end position="93"/>
    </location>
</feature>
<dbReference type="Gene3D" id="6.10.340.10">
    <property type="match status" value="1"/>
</dbReference>
<evidence type="ECO:0000256" key="8">
    <source>
        <dbReference type="ARBA" id="ARBA00022989"/>
    </source>
</evidence>
<dbReference type="SUPFAM" id="SSF55874">
    <property type="entry name" value="ATPase domain of HSP90 chaperone/DNA topoisomerase II/histidine kinase"/>
    <property type="match status" value="1"/>
</dbReference>
<dbReference type="Gene3D" id="1.10.287.130">
    <property type="match status" value="1"/>
</dbReference>
<name>A0ABP7WTX7_9GAMM</name>
<evidence type="ECO:0000256" key="1">
    <source>
        <dbReference type="ARBA" id="ARBA00000085"/>
    </source>
</evidence>
<sequence length="487" mass="53682">MNLRISQKLMLAFVGLTVVVLLATLSLARWSFERGFYDYVNAVEKVRLETLALELAKIYQQGDNSWRTLSQRRFDSLIQSFAPPTRPRLPPTEHPMENHRPPPSHLGGPPPPGLPSRTLLLDKQQNRIVGQGPYERDSELSEMVELPILIDGAIVGVLYSDPRRELNDVPETAFSSQQWQAGLLIGSLALLIASAMSYLLAKALSRPVNTMLATVHQLASGNYTLDSTTPTADKHKSINSNDELSLLNARLHRLAQVLAESQTARKRLIAEISHELRTPLTILKGEIEAIKDGIRPFGPEQLASLDEETDRLHHLIEDLYEVSLSDVGGLRYQFENIDIRAILDATVHRAQARAASTNIAINLQASNEALLVYGDEQRIDQLFRNLLENALAYTDGPGEIQITAHNRNGHCIITIEDTPPGVSQEECAQLFDALYRPDASRSRRRSGAGLGLTICSNIVGAHRGRITAQPSALGGLSVTVELPAHEG</sequence>
<feature type="region of interest" description="Disordered" evidence="10">
    <location>
        <begin position="81"/>
        <end position="117"/>
    </location>
</feature>
<comment type="subcellular location">
    <subcellularLocation>
        <location evidence="2">Membrane</location>
    </subcellularLocation>
</comment>
<dbReference type="Pfam" id="PF02518">
    <property type="entry name" value="HATPase_c"/>
    <property type="match status" value="1"/>
</dbReference>
<keyword evidence="4" id="KW-0597">Phosphoprotein</keyword>
<evidence type="ECO:0000256" key="5">
    <source>
        <dbReference type="ARBA" id="ARBA00022679"/>
    </source>
</evidence>
<dbReference type="InterPro" id="IPR036097">
    <property type="entry name" value="HisK_dim/P_sf"/>
</dbReference>
<dbReference type="GO" id="GO:0016301">
    <property type="term" value="F:kinase activity"/>
    <property type="evidence" value="ECO:0007669"/>
    <property type="project" value="UniProtKB-KW"/>
</dbReference>
<dbReference type="InterPro" id="IPR003661">
    <property type="entry name" value="HisK_dim/P_dom"/>
</dbReference>
<evidence type="ECO:0000256" key="2">
    <source>
        <dbReference type="ARBA" id="ARBA00004370"/>
    </source>
</evidence>
<evidence type="ECO:0000256" key="7">
    <source>
        <dbReference type="ARBA" id="ARBA00022777"/>
    </source>
</evidence>
<dbReference type="CDD" id="cd00082">
    <property type="entry name" value="HisKA"/>
    <property type="match status" value="1"/>
</dbReference>
<keyword evidence="5" id="KW-0808">Transferase</keyword>
<organism evidence="13 14">
    <name type="scientific">Zhongshania borealis</name>
    <dbReference type="NCBI Taxonomy" id="889488"/>
    <lineage>
        <taxon>Bacteria</taxon>
        <taxon>Pseudomonadati</taxon>
        <taxon>Pseudomonadota</taxon>
        <taxon>Gammaproteobacteria</taxon>
        <taxon>Cellvibrionales</taxon>
        <taxon>Spongiibacteraceae</taxon>
        <taxon>Zhongshania</taxon>
    </lineage>
</organism>
<dbReference type="RefSeq" id="WP_344935678.1">
    <property type="nucleotide sequence ID" value="NZ_BAABDM010000003.1"/>
</dbReference>
<keyword evidence="6 11" id="KW-0812">Transmembrane</keyword>
<keyword evidence="7 13" id="KW-0418">Kinase</keyword>
<evidence type="ECO:0000313" key="13">
    <source>
        <dbReference type="EMBL" id="GAA4096717.1"/>
    </source>
</evidence>
<dbReference type="EC" id="2.7.13.3" evidence="3"/>
<feature type="domain" description="Histidine kinase" evidence="12">
    <location>
        <begin position="271"/>
        <end position="486"/>
    </location>
</feature>
<evidence type="ECO:0000256" key="3">
    <source>
        <dbReference type="ARBA" id="ARBA00012438"/>
    </source>
</evidence>
<dbReference type="PROSITE" id="PS50109">
    <property type="entry name" value="HIS_KIN"/>
    <property type="match status" value="1"/>
</dbReference>
<dbReference type="InterPro" id="IPR050428">
    <property type="entry name" value="TCS_sensor_his_kinase"/>
</dbReference>
<reference evidence="14" key="1">
    <citation type="journal article" date="2019" name="Int. J. Syst. Evol. Microbiol.">
        <title>The Global Catalogue of Microorganisms (GCM) 10K type strain sequencing project: providing services to taxonomists for standard genome sequencing and annotation.</title>
        <authorList>
            <consortium name="The Broad Institute Genomics Platform"/>
            <consortium name="The Broad Institute Genome Sequencing Center for Infectious Disease"/>
            <person name="Wu L."/>
            <person name="Ma J."/>
        </authorList>
    </citation>
    <scope>NUCLEOTIDE SEQUENCE [LARGE SCALE GENOMIC DNA]</scope>
    <source>
        <strain evidence="14">JCM 17304</strain>
    </source>
</reference>
<gene>
    <name evidence="13" type="primary">baeS</name>
    <name evidence="13" type="ORF">GCM10022414_21490</name>
</gene>
<comment type="catalytic activity">
    <reaction evidence="1">
        <text>ATP + protein L-histidine = ADP + protein N-phospho-L-histidine.</text>
        <dbReference type="EC" id="2.7.13.3"/>
    </reaction>
</comment>
<protein>
    <recommendedName>
        <fullName evidence="3">histidine kinase</fullName>
        <ecNumber evidence="3">2.7.13.3</ecNumber>
    </recommendedName>
</protein>
<keyword evidence="8 11" id="KW-1133">Transmembrane helix</keyword>
<evidence type="ECO:0000256" key="6">
    <source>
        <dbReference type="ARBA" id="ARBA00022692"/>
    </source>
</evidence>
<evidence type="ECO:0000313" key="14">
    <source>
        <dbReference type="Proteomes" id="UP001500392"/>
    </source>
</evidence>
<dbReference type="SUPFAM" id="SSF47384">
    <property type="entry name" value="Homodimeric domain of signal transducing histidine kinase"/>
    <property type="match status" value="1"/>
</dbReference>
<keyword evidence="14" id="KW-1185">Reference proteome</keyword>
<evidence type="ECO:0000256" key="11">
    <source>
        <dbReference type="SAM" id="Phobius"/>
    </source>
</evidence>
<dbReference type="PANTHER" id="PTHR45436">
    <property type="entry name" value="SENSOR HISTIDINE KINASE YKOH"/>
    <property type="match status" value="1"/>
</dbReference>
<dbReference type="InterPro" id="IPR005467">
    <property type="entry name" value="His_kinase_dom"/>
</dbReference>
<dbReference type="Pfam" id="PF00512">
    <property type="entry name" value="HisKA"/>
    <property type="match status" value="1"/>
</dbReference>
<dbReference type="InterPro" id="IPR003594">
    <property type="entry name" value="HATPase_dom"/>
</dbReference>
<dbReference type="SMART" id="SM00387">
    <property type="entry name" value="HATPase_c"/>
    <property type="match status" value="1"/>
</dbReference>
<evidence type="ECO:0000256" key="9">
    <source>
        <dbReference type="ARBA" id="ARBA00023136"/>
    </source>
</evidence>
<dbReference type="SMART" id="SM00388">
    <property type="entry name" value="HisKA"/>
    <property type="match status" value="1"/>
</dbReference>
<feature type="transmembrane region" description="Helical" evidence="11">
    <location>
        <begin position="179"/>
        <end position="201"/>
    </location>
</feature>
<evidence type="ECO:0000256" key="10">
    <source>
        <dbReference type="SAM" id="MobiDB-lite"/>
    </source>
</evidence>
<accession>A0ABP7WTX7</accession>
<dbReference type="PANTHER" id="PTHR45436:SF5">
    <property type="entry name" value="SENSOR HISTIDINE KINASE TRCS"/>
    <property type="match status" value="1"/>
</dbReference>
<dbReference type="Gene3D" id="3.30.565.10">
    <property type="entry name" value="Histidine kinase-like ATPase, C-terminal domain"/>
    <property type="match status" value="1"/>
</dbReference>
<proteinExistence type="predicted"/>